<protein>
    <submittedName>
        <fullName evidence="8">Outer membrane protein</fullName>
    </submittedName>
</protein>
<dbReference type="SUPFAM" id="SSF56954">
    <property type="entry name" value="Outer membrane efflux proteins (OEP)"/>
    <property type="match status" value="1"/>
</dbReference>
<evidence type="ECO:0000313" key="8">
    <source>
        <dbReference type="EMBL" id="SFU71129.1"/>
    </source>
</evidence>
<sequence length="480" mass="52993">MFFSSSARQSGIKSKIAPYVHGLLFIGALSTPLQAADMMDIYHEALENDAQFRAARFTHQAAQEKLPQGRAGLLPTVTLAGVRRRQWIDIERIGGTGTATGTGVAVRPSEVVIDNQSLTITATQPIYRKENFAIYEQSKLQVAQADSEFIIAAQDLILRVAQAYLDILLAEVNVEVAEAQKKAISEQLAQAKRNFEVGTATIVDTHEAQARFDLTAALQIGALNELEVRKRALEQIIGRIPEDMVRPAEVPSDLLMLKYPSMQDWISVAEQNNLALKVQEAVYEIAKKDVERAQAGHYPTLDLVAIYSDQKGVGGTITGRPIDLTSKEIGVQLSFPLFQGFAVQSRVREAVAIQEKVLQDLNNTRRNSVLQVSQQYLNVTNGIAQVTALKQALVSSQSQVDSTKLGQEVGVRTEVDVLNAQQLYYSARRDLAQARYNFLMSRLRLKAEAGELDEEDLKEVNDALFRPQTPGPFQLPLAAH</sequence>
<dbReference type="Pfam" id="PF02321">
    <property type="entry name" value="OEP"/>
    <property type="match status" value="2"/>
</dbReference>
<reference evidence="8 9" key="1">
    <citation type="submission" date="2016-10" db="EMBL/GenBank/DDBJ databases">
        <authorList>
            <person name="de Groot N.N."/>
        </authorList>
    </citation>
    <scope>NUCLEOTIDE SEQUENCE [LARGE SCALE GENOMIC DNA]</scope>
    <source>
        <strain evidence="8 9">Nl14</strain>
    </source>
</reference>
<keyword evidence="5" id="KW-0812">Transmembrane</keyword>
<dbReference type="InterPro" id="IPR051906">
    <property type="entry name" value="TolC-like"/>
</dbReference>
<dbReference type="Proteomes" id="UP000182649">
    <property type="component" value="Unassembled WGS sequence"/>
</dbReference>
<organism evidence="8 9">
    <name type="scientific">Nitrosospira multiformis</name>
    <dbReference type="NCBI Taxonomy" id="1231"/>
    <lineage>
        <taxon>Bacteria</taxon>
        <taxon>Pseudomonadati</taxon>
        <taxon>Pseudomonadota</taxon>
        <taxon>Betaproteobacteria</taxon>
        <taxon>Nitrosomonadales</taxon>
        <taxon>Nitrosomonadaceae</taxon>
        <taxon>Nitrosospira</taxon>
    </lineage>
</organism>
<dbReference type="NCBIfam" id="TIGR01844">
    <property type="entry name" value="type_I_sec_TolC"/>
    <property type="match status" value="1"/>
</dbReference>
<dbReference type="GO" id="GO:0015288">
    <property type="term" value="F:porin activity"/>
    <property type="evidence" value="ECO:0007669"/>
    <property type="project" value="TreeGrafter"/>
</dbReference>
<keyword evidence="3" id="KW-0813">Transport</keyword>
<dbReference type="Gene3D" id="1.20.1600.10">
    <property type="entry name" value="Outer membrane efflux proteins (OEP)"/>
    <property type="match status" value="1"/>
</dbReference>
<evidence type="ECO:0000256" key="2">
    <source>
        <dbReference type="ARBA" id="ARBA00007613"/>
    </source>
</evidence>
<gene>
    <name evidence="8" type="ORF">SAMN05216417_11836</name>
</gene>
<dbReference type="OrthoDB" id="9813458at2"/>
<evidence type="ECO:0000256" key="7">
    <source>
        <dbReference type="ARBA" id="ARBA00023237"/>
    </source>
</evidence>
<dbReference type="EMBL" id="FPBZ01000018">
    <property type="protein sequence ID" value="SFU71129.1"/>
    <property type="molecule type" value="Genomic_DNA"/>
</dbReference>
<dbReference type="GO" id="GO:1990281">
    <property type="term" value="C:efflux pump complex"/>
    <property type="evidence" value="ECO:0007669"/>
    <property type="project" value="TreeGrafter"/>
</dbReference>
<dbReference type="GO" id="GO:0015562">
    <property type="term" value="F:efflux transmembrane transporter activity"/>
    <property type="evidence" value="ECO:0007669"/>
    <property type="project" value="InterPro"/>
</dbReference>
<evidence type="ECO:0000256" key="4">
    <source>
        <dbReference type="ARBA" id="ARBA00022452"/>
    </source>
</evidence>
<dbReference type="PANTHER" id="PTHR30026:SF20">
    <property type="entry name" value="OUTER MEMBRANE PROTEIN TOLC"/>
    <property type="match status" value="1"/>
</dbReference>
<comment type="subcellular location">
    <subcellularLocation>
        <location evidence="1">Cell outer membrane</location>
    </subcellularLocation>
</comment>
<comment type="similarity">
    <text evidence="2">Belongs to the outer membrane factor (OMF) (TC 1.B.17) family.</text>
</comment>
<accession>A0A1I7IDV9</accession>
<evidence type="ECO:0000256" key="1">
    <source>
        <dbReference type="ARBA" id="ARBA00004442"/>
    </source>
</evidence>
<keyword evidence="7" id="KW-0998">Cell outer membrane</keyword>
<dbReference type="AlphaFoldDB" id="A0A1I7IDV9"/>
<dbReference type="InterPro" id="IPR010130">
    <property type="entry name" value="T1SS_OMP_TolC"/>
</dbReference>
<dbReference type="InterPro" id="IPR003423">
    <property type="entry name" value="OMP_efflux"/>
</dbReference>
<evidence type="ECO:0000256" key="5">
    <source>
        <dbReference type="ARBA" id="ARBA00022692"/>
    </source>
</evidence>
<dbReference type="GO" id="GO:0009279">
    <property type="term" value="C:cell outer membrane"/>
    <property type="evidence" value="ECO:0007669"/>
    <property type="project" value="UniProtKB-SubCell"/>
</dbReference>
<name>A0A1I7IDV9_9PROT</name>
<keyword evidence="6" id="KW-0472">Membrane</keyword>
<evidence type="ECO:0000256" key="3">
    <source>
        <dbReference type="ARBA" id="ARBA00022448"/>
    </source>
</evidence>
<keyword evidence="4" id="KW-1134">Transmembrane beta strand</keyword>
<evidence type="ECO:0000313" key="9">
    <source>
        <dbReference type="Proteomes" id="UP000182649"/>
    </source>
</evidence>
<evidence type="ECO:0000256" key="6">
    <source>
        <dbReference type="ARBA" id="ARBA00023136"/>
    </source>
</evidence>
<dbReference type="PANTHER" id="PTHR30026">
    <property type="entry name" value="OUTER MEMBRANE PROTEIN TOLC"/>
    <property type="match status" value="1"/>
</dbReference>
<proteinExistence type="inferred from homology"/>